<evidence type="ECO:0008006" key="4">
    <source>
        <dbReference type="Google" id="ProtNLM"/>
    </source>
</evidence>
<comment type="caution">
    <text evidence="2">The sequence shown here is derived from an EMBL/GenBank/DDBJ whole genome shotgun (WGS) entry which is preliminary data.</text>
</comment>
<feature type="transmembrane region" description="Helical" evidence="1">
    <location>
        <begin position="6"/>
        <end position="27"/>
    </location>
</feature>
<feature type="transmembrane region" description="Helical" evidence="1">
    <location>
        <begin position="39"/>
        <end position="60"/>
    </location>
</feature>
<evidence type="ECO:0000313" key="2">
    <source>
        <dbReference type="EMBL" id="PZP31678.1"/>
    </source>
</evidence>
<sequence>MSGLTTLGIAHTAIAVVAVAAGAADLLRHRRIALSGGLGQLYFWATVLTCLTGFGIFQHGGFGKPHMLGIFTLLVLAAVQLGARTTALGRAAPYVTTLGLSFSFFLHWIPGLTETFTRVPVEAPLFSGPEDPALQQAVGLLFLVFLVGAALQWRMLLAELRGAAPLGAAAAR</sequence>
<keyword evidence="1" id="KW-0812">Transmembrane</keyword>
<evidence type="ECO:0000256" key="1">
    <source>
        <dbReference type="SAM" id="Phobius"/>
    </source>
</evidence>
<dbReference type="EMBL" id="QFOD01000010">
    <property type="protein sequence ID" value="PZP31678.1"/>
    <property type="molecule type" value="Genomic_DNA"/>
</dbReference>
<reference evidence="2 3" key="1">
    <citation type="submission" date="2017-08" db="EMBL/GenBank/DDBJ databases">
        <title>Infants hospitalized years apart are colonized by the same room-sourced microbial strains.</title>
        <authorList>
            <person name="Brooks B."/>
            <person name="Olm M.R."/>
            <person name="Firek B.A."/>
            <person name="Baker R."/>
            <person name="Thomas B.C."/>
            <person name="Morowitz M.J."/>
            <person name="Banfield J.F."/>
        </authorList>
    </citation>
    <scope>NUCLEOTIDE SEQUENCE [LARGE SCALE GENOMIC DNA]</scope>
    <source>
        <strain evidence="2">S2_012_000_R2_81</strain>
    </source>
</reference>
<dbReference type="Proteomes" id="UP000249633">
    <property type="component" value="Unassembled WGS sequence"/>
</dbReference>
<name>A0A2W5DLJ7_9BURK</name>
<accession>A0A2W5DLJ7</accession>
<feature type="transmembrane region" description="Helical" evidence="1">
    <location>
        <begin position="66"/>
        <end position="83"/>
    </location>
</feature>
<feature type="transmembrane region" description="Helical" evidence="1">
    <location>
        <begin position="95"/>
        <end position="113"/>
    </location>
</feature>
<protein>
    <recommendedName>
        <fullName evidence="4">DUF2306 domain-containing protein</fullName>
    </recommendedName>
</protein>
<keyword evidence="1" id="KW-0472">Membrane</keyword>
<feature type="transmembrane region" description="Helical" evidence="1">
    <location>
        <begin position="133"/>
        <end position="151"/>
    </location>
</feature>
<organism evidence="2 3">
    <name type="scientific">Roseateles depolymerans</name>
    <dbReference type="NCBI Taxonomy" id="76731"/>
    <lineage>
        <taxon>Bacteria</taxon>
        <taxon>Pseudomonadati</taxon>
        <taxon>Pseudomonadota</taxon>
        <taxon>Betaproteobacteria</taxon>
        <taxon>Burkholderiales</taxon>
        <taxon>Sphaerotilaceae</taxon>
        <taxon>Roseateles</taxon>
    </lineage>
</organism>
<proteinExistence type="predicted"/>
<evidence type="ECO:0000313" key="3">
    <source>
        <dbReference type="Proteomes" id="UP000249633"/>
    </source>
</evidence>
<gene>
    <name evidence="2" type="ORF">DI603_12205</name>
</gene>
<keyword evidence="1" id="KW-1133">Transmembrane helix</keyword>
<dbReference type="AlphaFoldDB" id="A0A2W5DLJ7"/>